<dbReference type="PANTHER" id="PTHR40472">
    <property type="entry name" value="RICIN B-TYPE LECTIN DOMAIN-CONTAINING PROTEIN"/>
    <property type="match status" value="1"/>
</dbReference>
<reference evidence="2" key="1">
    <citation type="submission" date="2019-08" db="EMBL/GenBank/DDBJ databases">
        <title>The improved chromosome-level genome for the pearl oyster Pinctada fucata martensii using PacBio sequencing and Hi-C.</title>
        <authorList>
            <person name="Zheng Z."/>
        </authorList>
    </citation>
    <scope>NUCLEOTIDE SEQUENCE</scope>
    <source>
        <strain evidence="2">ZZ-2019</strain>
        <tissue evidence="2">Adductor muscle</tissue>
    </source>
</reference>
<keyword evidence="1" id="KW-0732">Signal</keyword>
<evidence type="ECO:0000313" key="3">
    <source>
        <dbReference type="Proteomes" id="UP001186944"/>
    </source>
</evidence>
<dbReference type="PANTHER" id="PTHR40472:SF10">
    <property type="entry name" value="RAPUNZEL 5"/>
    <property type="match status" value="1"/>
</dbReference>
<proteinExistence type="predicted"/>
<evidence type="ECO:0000313" key="2">
    <source>
        <dbReference type="EMBL" id="KAK3083400.1"/>
    </source>
</evidence>
<dbReference type="InterPro" id="IPR039051">
    <property type="entry name" value="SE-CTX-like"/>
</dbReference>
<name>A0AA89BL60_PINIB</name>
<dbReference type="AlphaFoldDB" id="A0AA89BL60"/>
<evidence type="ECO:0000256" key="1">
    <source>
        <dbReference type="SAM" id="SignalP"/>
    </source>
</evidence>
<feature type="chain" id="PRO_5041675369" evidence="1">
    <location>
        <begin position="19"/>
        <end position="474"/>
    </location>
</feature>
<sequence length="474" mass="53959">MNLIFISLLASMFCSLEGAGKSKSKTPVHLKAGSADTIAILDKIKQGAIATTEILNAIGSINATGSFSKKITTISGKIAPFLGAVGPLIAFASALIQNETKEMTEIRNLFQSVEKRFNEVYNQFEDTRTIIQKTSLEEMYSPYENRIISVHAIYSRYINASGRYDGFLSRDLFLLEHNDGNAKIEEAVMAMYYGMTSSPYFGMNIPMTVLDYTNNHRRRMQNTAAMVNMLMLKGLQVIYAYNNMTDRGNENAHLEKFWISNIDKMNKKILDADNISLSRFDSQYKKDIDEIMTDNAYPDVPNTVLGDKLINLLKEKYDWLDWVVVTFRYQYMKTKDMCPGVYQKFVSPDRNALVVHFPKEERPVLNTLKGAIQNYISNAEQDRLSYLNMVYVAPQYSHLVSASMVKEEISSFYQRLPGMVRYGCDLPAALAFKIKADPHEVSAYRATNEQHVFYKDMELNDTSPSTQRRIYVIG</sequence>
<comment type="caution">
    <text evidence="2">The sequence shown here is derived from an EMBL/GenBank/DDBJ whole genome shotgun (WGS) entry which is preliminary data.</text>
</comment>
<accession>A0AA89BL60</accession>
<organism evidence="2 3">
    <name type="scientific">Pinctada imbricata</name>
    <name type="common">Atlantic pearl-oyster</name>
    <name type="synonym">Pinctada martensii</name>
    <dbReference type="NCBI Taxonomy" id="66713"/>
    <lineage>
        <taxon>Eukaryota</taxon>
        <taxon>Metazoa</taxon>
        <taxon>Spiralia</taxon>
        <taxon>Lophotrochozoa</taxon>
        <taxon>Mollusca</taxon>
        <taxon>Bivalvia</taxon>
        <taxon>Autobranchia</taxon>
        <taxon>Pteriomorphia</taxon>
        <taxon>Pterioida</taxon>
        <taxon>Pterioidea</taxon>
        <taxon>Pteriidae</taxon>
        <taxon>Pinctada</taxon>
    </lineage>
</organism>
<dbReference type="Proteomes" id="UP001186944">
    <property type="component" value="Unassembled WGS sequence"/>
</dbReference>
<protein>
    <submittedName>
        <fullName evidence="2">Uncharacterized protein</fullName>
    </submittedName>
</protein>
<dbReference type="EMBL" id="VSWD01000014">
    <property type="protein sequence ID" value="KAK3083400.1"/>
    <property type="molecule type" value="Genomic_DNA"/>
</dbReference>
<feature type="signal peptide" evidence="1">
    <location>
        <begin position="1"/>
        <end position="18"/>
    </location>
</feature>
<gene>
    <name evidence="2" type="ORF">FSP39_021746</name>
</gene>
<keyword evidence="3" id="KW-1185">Reference proteome</keyword>